<dbReference type="SUPFAM" id="SSF56176">
    <property type="entry name" value="FAD-binding/transporter-associated domain-like"/>
    <property type="match status" value="1"/>
</dbReference>
<proteinExistence type="predicted"/>
<dbReference type="InterPro" id="IPR016169">
    <property type="entry name" value="FAD-bd_PCMH_sub2"/>
</dbReference>
<dbReference type="InterPro" id="IPR016166">
    <property type="entry name" value="FAD-bd_PCMH"/>
</dbReference>
<dbReference type="OrthoDB" id="407275at2759"/>
<evidence type="ECO:0000313" key="3">
    <source>
        <dbReference type="EMBL" id="CDP10804.1"/>
    </source>
</evidence>
<dbReference type="InterPro" id="IPR016167">
    <property type="entry name" value="FAD-bd_PCMH_sub1"/>
</dbReference>
<comment type="cofactor">
    <cofactor evidence="1">
        <name>FAD</name>
        <dbReference type="ChEBI" id="CHEBI:57692"/>
    </cofactor>
</comment>
<dbReference type="STRING" id="49390.A0A068URC9"/>
<dbReference type="Gene3D" id="3.30.465.10">
    <property type="match status" value="1"/>
</dbReference>
<gene>
    <name evidence="3" type="ORF">GSCOC_T00031680001</name>
</gene>
<dbReference type="PhylomeDB" id="A0A068URC9"/>
<reference evidence="4" key="1">
    <citation type="journal article" date="2014" name="Science">
        <title>The coffee genome provides insight into the convergent evolution of caffeine biosynthesis.</title>
        <authorList>
            <person name="Denoeud F."/>
            <person name="Carretero-Paulet L."/>
            <person name="Dereeper A."/>
            <person name="Droc G."/>
            <person name="Guyot R."/>
            <person name="Pietrella M."/>
            <person name="Zheng C."/>
            <person name="Alberti A."/>
            <person name="Anthony F."/>
            <person name="Aprea G."/>
            <person name="Aury J.M."/>
            <person name="Bento P."/>
            <person name="Bernard M."/>
            <person name="Bocs S."/>
            <person name="Campa C."/>
            <person name="Cenci A."/>
            <person name="Combes M.C."/>
            <person name="Crouzillat D."/>
            <person name="Da Silva C."/>
            <person name="Daddiego L."/>
            <person name="De Bellis F."/>
            <person name="Dussert S."/>
            <person name="Garsmeur O."/>
            <person name="Gayraud T."/>
            <person name="Guignon V."/>
            <person name="Jahn K."/>
            <person name="Jamilloux V."/>
            <person name="Joet T."/>
            <person name="Labadie K."/>
            <person name="Lan T."/>
            <person name="Leclercq J."/>
            <person name="Lepelley M."/>
            <person name="Leroy T."/>
            <person name="Li L.T."/>
            <person name="Librado P."/>
            <person name="Lopez L."/>
            <person name="Munoz A."/>
            <person name="Noel B."/>
            <person name="Pallavicini A."/>
            <person name="Perrotta G."/>
            <person name="Poncet V."/>
            <person name="Pot D."/>
            <person name="Priyono X."/>
            <person name="Rigoreau M."/>
            <person name="Rouard M."/>
            <person name="Rozas J."/>
            <person name="Tranchant-Dubreuil C."/>
            <person name="VanBuren R."/>
            <person name="Zhang Q."/>
            <person name="Andrade A.C."/>
            <person name="Argout X."/>
            <person name="Bertrand B."/>
            <person name="de Kochko A."/>
            <person name="Graziosi G."/>
            <person name="Henry R.J."/>
            <person name="Jayarama X."/>
            <person name="Ming R."/>
            <person name="Nagai C."/>
            <person name="Rounsley S."/>
            <person name="Sankoff D."/>
            <person name="Giuliano G."/>
            <person name="Albert V.A."/>
            <person name="Wincker P."/>
            <person name="Lashermes P."/>
        </authorList>
    </citation>
    <scope>NUCLEOTIDE SEQUENCE [LARGE SCALE GENOMIC DNA]</scope>
    <source>
        <strain evidence="4">cv. DH200-94</strain>
    </source>
</reference>
<protein>
    <recommendedName>
        <fullName evidence="2">FAD-binding PCMH-type domain-containing protein</fullName>
    </recommendedName>
</protein>
<dbReference type="InterPro" id="IPR006094">
    <property type="entry name" value="Oxid_FAD_bind_N"/>
</dbReference>
<dbReference type="GO" id="GO:0071949">
    <property type="term" value="F:FAD binding"/>
    <property type="evidence" value="ECO:0007669"/>
    <property type="project" value="InterPro"/>
</dbReference>
<dbReference type="InterPro" id="IPR036318">
    <property type="entry name" value="FAD-bd_PCMH-like_sf"/>
</dbReference>
<feature type="domain" description="FAD-binding PCMH-type" evidence="2">
    <location>
        <begin position="29"/>
        <end position="141"/>
    </location>
</feature>
<sequence length="141" mass="15658">MFFYLPNNSSYLPIVESSIQNLRFSVSSTKAKPLAIITPLEYSHVQAIVICCKRDGVQMKIRRGGYDFEGTSYKSEVPFIILDLRNLRSISVDIEGNSVWVESGATIGDLQYSIAEKSCTHAFPTGNYPGVMLVDTLVVVE</sequence>
<dbReference type="AlphaFoldDB" id="A0A068URC9"/>
<dbReference type="Pfam" id="PF01565">
    <property type="entry name" value="FAD_binding_4"/>
    <property type="match status" value="1"/>
</dbReference>
<accession>A0A068URC9</accession>
<evidence type="ECO:0000256" key="1">
    <source>
        <dbReference type="ARBA" id="ARBA00001974"/>
    </source>
</evidence>
<dbReference type="Gramene" id="CDP10804">
    <property type="protein sequence ID" value="CDP10804"/>
    <property type="gene ID" value="GSCOC_T00031680001"/>
</dbReference>
<dbReference type="PROSITE" id="PS51387">
    <property type="entry name" value="FAD_PCMH"/>
    <property type="match status" value="1"/>
</dbReference>
<evidence type="ECO:0000313" key="4">
    <source>
        <dbReference type="Proteomes" id="UP000295252"/>
    </source>
</evidence>
<dbReference type="Proteomes" id="UP000295252">
    <property type="component" value="Chromosome VII"/>
</dbReference>
<keyword evidence="4" id="KW-1185">Reference proteome</keyword>
<dbReference type="PANTHER" id="PTHR32448">
    <property type="entry name" value="OS08G0158400 PROTEIN"/>
    <property type="match status" value="1"/>
</dbReference>
<dbReference type="InParanoid" id="A0A068URC9"/>
<evidence type="ECO:0000259" key="2">
    <source>
        <dbReference type="PROSITE" id="PS51387"/>
    </source>
</evidence>
<name>A0A068URC9_COFCA</name>
<dbReference type="Gene3D" id="3.30.43.10">
    <property type="entry name" value="Uridine Diphospho-n-acetylenolpyruvylglucosamine Reductase, domain 2"/>
    <property type="match status" value="1"/>
</dbReference>
<organism evidence="3 4">
    <name type="scientific">Coffea canephora</name>
    <name type="common">Robusta coffee</name>
    <dbReference type="NCBI Taxonomy" id="49390"/>
    <lineage>
        <taxon>Eukaryota</taxon>
        <taxon>Viridiplantae</taxon>
        <taxon>Streptophyta</taxon>
        <taxon>Embryophyta</taxon>
        <taxon>Tracheophyta</taxon>
        <taxon>Spermatophyta</taxon>
        <taxon>Magnoliopsida</taxon>
        <taxon>eudicotyledons</taxon>
        <taxon>Gunneridae</taxon>
        <taxon>Pentapetalae</taxon>
        <taxon>asterids</taxon>
        <taxon>lamiids</taxon>
        <taxon>Gentianales</taxon>
        <taxon>Rubiaceae</taxon>
        <taxon>Ixoroideae</taxon>
        <taxon>Gardenieae complex</taxon>
        <taxon>Bertiereae - Coffeeae clade</taxon>
        <taxon>Coffeeae</taxon>
        <taxon>Coffea</taxon>
    </lineage>
</organism>
<dbReference type="EMBL" id="HG739131">
    <property type="protein sequence ID" value="CDP10804.1"/>
    <property type="molecule type" value="Genomic_DNA"/>
</dbReference>